<organism evidence="2 3">
    <name type="scientific">Actinoplanes lutulentus</name>
    <dbReference type="NCBI Taxonomy" id="1287878"/>
    <lineage>
        <taxon>Bacteria</taxon>
        <taxon>Bacillati</taxon>
        <taxon>Actinomycetota</taxon>
        <taxon>Actinomycetes</taxon>
        <taxon>Micromonosporales</taxon>
        <taxon>Micromonosporaceae</taxon>
        <taxon>Actinoplanes</taxon>
    </lineage>
</organism>
<reference evidence="2 3" key="1">
    <citation type="submission" date="2018-06" db="EMBL/GenBank/DDBJ databases">
        <title>Genomic Encyclopedia of Type Strains, Phase III (KMG-III): the genomes of soil and plant-associated and newly described type strains.</title>
        <authorList>
            <person name="Whitman W."/>
        </authorList>
    </citation>
    <scope>NUCLEOTIDE SEQUENCE [LARGE SCALE GENOMIC DNA]</scope>
    <source>
        <strain evidence="2 3">CGMCC 4.7090</strain>
    </source>
</reference>
<dbReference type="Pfam" id="PF09995">
    <property type="entry name" value="MPAB_Lcp_cat"/>
    <property type="match status" value="1"/>
</dbReference>
<gene>
    <name evidence="2" type="ORF">B0I29_101290</name>
</gene>
<evidence type="ECO:0000313" key="2">
    <source>
        <dbReference type="EMBL" id="RAK43160.1"/>
    </source>
</evidence>
<dbReference type="InterPro" id="IPR018713">
    <property type="entry name" value="MPAB/Lcp_cat_dom"/>
</dbReference>
<keyword evidence="3" id="KW-1185">Reference proteome</keyword>
<accession>A0A327ZL66</accession>
<feature type="domain" description="ER-bound oxygenase mpaB/mpaB'/Rubber oxygenase catalytic" evidence="1">
    <location>
        <begin position="13"/>
        <end position="230"/>
    </location>
</feature>
<dbReference type="OrthoDB" id="3456672at2"/>
<dbReference type="GO" id="GO:0016491">
    <property type="term" value="F:oxidoreductase activity"/>
    <property type="evidence" value="ECO:0007669"/>
    <property type="project" value="InterPro"/>
</dbReference>
<dbReference type="AlphaFoldDB" id="A0A327ZL66"/>
<dbReference type="PANTHER" id="PTHR36151:SF3">
    <property type="entry name" value="ER-BOUND OXYGENASE MPAB_MPAB'_RUBBER OXYGENASE CATALYTIC DOMAIN-CONTAINING PROTEIN"/>
    <property type="match status" value="1"/>
</dbReference>
<sequence length="271" mass="30143">MDEGLFQDTAVIRRVAGEGLLLLAGGGRATLLQIAHPGVAQGVNDHSSFAERPLDRLRTTMSYVYGVLYGTRAEAEAISRAVSAMHSKVTGPGYSANDPDLMVWVNATLYDTAMVLYQRVLGPLTENEQDECYRQYSVLATSIGCPEGMWPADRATFERYFEHTITTLQVSDVARRIANTLLWPEGLPVPLRPAVPLNRFVTVGLLPEPIRAGYGFPWSERRDKLLNRGLTATTAIYPRLPDRLRFAAKDLYLGNLRKRLARRRNPLAARG</sequence>
<dbReference type="RefSeq" id="WP_111646958.1">
    <property type="nucleotide sequence ID" value="NZ_JACHWI010000001.1"/>
</dbReference>
<evidence type="ECO:0000313" key="3">
    <source>
        <dbReference type="Proteomes" id="UP000249341"/>
    </source>
</evidence>
<name>A0A327ZL66_9ACTN</name>
<dbReference type="PANTHER" id="PTHR36151">
    <property type="entry name" value="BLR2777 PROTEIN"/>
    <property type="match status" value="1"/>
</dbReference>
<protein>
    <submittedName>
        <fullName evidence="2">Uncharacterized protein (DUF2236 family)</fullName>
    </submittedName>
</protein>
<comment type="caution">
    <text evidence="2">The sequence shown here is derived from an EMBL/GenBank/DDBJ whole genome shotgun (WGS) entry which is preliminary data.</text>
</comment>
<proteinExistence type="predicted"/>
<dbReference type="EMBL" id="QLMJ01000001">
    <property type="protein sequence ID" value="RAK43160.1"/>
    <property type="molecule type" value="Genomic_DNA"/>
</dbReference>
<dbReference type="Proteomes" id="UP000249341">
    <property type="component" value="Unassembled WGS sequence"/>
</dbReference>
<evidence type="ECO:0000259" key="1">
    <source>
        <dbReference type="Pfam" id="PF09995"/>
    </source>
</evidence>